<reference evidence="2" key="1">
    <citation type="submission" date="2025-08" db="UniProtKB">
        <authorList>
            <consortium name="Ensembl"/>
        </authorList>
    </citation>
    <scope>IDENTIFICATION</scope>
</reference>
<feature type="compositionally biased region" description="Gly residues" evidence="1">
    <location>
        <begin position="54"/>
        <end position="64"/>
    </location>
</feature>
<keyword evidence="3" id="KW-1185">Reference proteome</keyword>
<dbReference type="Proteomes" id="UP000472241">
    <property type="component" value="Unplaced"/>
</dbReference>
<sequence>MQEIIAGLEQFTFTFEKDVEMQKGTGLLPFQGMDKSGSAVCNFFAKGLCEKGGSAGEPGRGGLGPSTHPRPLAKKSKCSGGRSHPSESLAG</sequence>
<protein>
    <submittedName>
        <fullName evidence="2">Uncharacterized protein</fullName>
    </submittedName>
</protein>
<evidence type="ECO:0000313" key="2">
    <source>
        <dbReference type="Ensembl" id="ENSLCNP00005034146.1"/>
    </source>
</evidence>
<dbReference type="AlphaFoldDB" id="A0A667IJD4"/>
<organism evidence="2 3">
    <name type="scientific">Lynx canadensis</name>
    <name type="common">Canada lynx</name>
    <name type="synonym">Felis canadensis</name>
    <dbReference type="NCBI Taxonomy" id="61383"/>
    <lineage>
        <taxon>Eukaryota</taxon>
        <taxon>Metazoa</taxon>
        <taxon>Chordata</taxon>
        <taxon>Craniata</taxon>
        <taxon>Vertebrata</taxon>
        <taxon>Euteleostomi</taxon>
        <taxon>Mammalia</taxon>
        <taxon>Eutheria</taxon>
        <taxon>Laurasiatheria</taxon>
        <taxon>Carnivora</taxon>
        <taxon>Feliformia</taxon>
        <taxon>Felidae</taxon>
        <taxon>Felinae</taxon>
        <taxon>Lynx</taxon>
    </lineage>
</organism>
<feature type="region of interest" description="Disordered" evidence="1">
    <location>
        <begin position="54"/>
        <end position="91"/>
    </location>
</feature>
<dbReference type="Ensembl" id="ENSLCNT00005038103.1">
    <property type="protein sequence ID" value="ENSLCNP00005034146.1"/>
    <property type="gene ID" value="ENSLCNG00005022183.1"/>
</dbReference>
<evidence type="ECO:0000313" key="3">
    <source>
        <dbReference type="Proteomes" id="UP000472241"/>
    </source>
</evidence>
<reference evidence="2" key="2">
    <citation type="submission" date="2025-09" db="UniProtKB">
        <authorList>
            <consortium name="Ensembl"/>
        </authorList>
    </citation>
    <scope>IDENTIFICATION</scope>
</reference>
<name>A0A667IJD4_LYNCA</name>
<evidence type="ECO:0000256" key="1">
    <source>
        <dbReference type="SAM" id="MobiDB-lite"/>
    </source>
</evidence>
<accession>A0A667IJD4</accession>
<proteinExistence type="predicted"/>